<comment type="similarity">
    <text evidence="1">Belongs to the beclin family.</text>
</comment>
<feature type="coiled-coil region" evidence="2">
    <location>
        <begin position="217"/>
        <end position="272"/>
    </location>
</feature>
<dbReference type="GO" id="GO:0034272">
    <property type="term" value="C:phosphatidylinositol 3-kinase complex, class III, type II"/>
    <property type="evidence" value="ECO:0007669"/>
    <property type="project" value="TreeGrafter"/>
</dbReference>
<dbReference type="GO" id="GO:0034271">
    <property type="term" value="C:phosphatidylinositol 3-kinase complex, class III, type I"/>
    <property type="evidence" value="ECO:0007669"/>
    <property type="project" value="TreeGrafter"/>
</dbReference>
<dbReference type="InterPro" id="IPR038274">
    <property type="entry name" value="Atg6/Beclin_C_sf"/>
</dbReference>
<proteinExistence type="inferred from homology"/>
<dbReference type="EMBL" id="QEAQ01000015">
    <property type="protein sequence ID" value="TPX60368.1"/>
    <property type="molecule type" value="Genomic_DNA"/>
</dbReference>
<feature type="domain" description="Atg6 BARA" evidence="3">
    <location>
        <begin position="283"/>
        <end position="457"/>
    </location>
</feature>
<gene>
    <name evidence="5" type="ORF">PhCBS80983_g01823</name>
</gene>
<keyword evidence="6" id="KW-1185">Reference proteome</keyword>
<dbReference type="Proteomes" id="UP000318582">
    <property type="component" value="Unassembled WGS sequence"/>
</dbReference>
<reference evidence="5 6" key="1">
    <citation type="journal article" date="2019" name="Sci. Rep.">
        <title>Comparative genomics of chytrid fungi reveal insights into the obligate biotrophic and pathogenic lifestyle of Synchytrium endobioticum.</title>
        <authorList>
            <person name="van de Vossenberg B.T.L.H."/>
            <person name="Warris S."/>
            <person name="Nguyen H.D.T."/>
            <person name="van Gent-Pelzer M.P.E."/>
            <person name="Joly D.L."/>
            <person name="van de Geest H.C."/>
            <person name="Bonants P.J.M."/>
            <person name="Smith D.S."/>
            <person name="Levesque C.A."/>
            <person name="van der Lee T.A.J."/>
        </authorList>
    </citation>
    <scope>NUCLEOTIDE SEQUENCE [LARGE SCALE GENOMIC DNA]</scope>
    <source>
        <strain evidence="5 6">CBS 809.83</strain>
    </source>
</reference>
<evidence type="ECO:0000256" key="2">
    <source>
        <dbReference type="SAM" id="Coils"/>
    </source>
</evidence>
<dbReference type="InterPro" id="IPR040455">
    <property type="entry name" value="Atg6_BARA"/>
</dbReference>
<sequence>MERWPPPQVDASLPSYYCCKCSQSIKLDPSLLDAAPYDEAIGIILDQGSSKIPKLEIPPPASGKENVSTAPVSALPPQVAALRTERKLAAIKSSIPIQDSFVMLSKSQVSLLQLPAGGRGADEQQRGSLSHRLKTAGKLFDLLSEATEVDHPLCEDCADELMMRLEKRVHESRKEKQAYESYLETLMDGEEEAAKSAVTDADVLALKETERDALESLKALKTEEAALNDELAAVQAELQELETLKLSYWQEVNEYESELQNYKNEHESVKLLHAYASEQLEGLKKTNVYNDTFRIWHEDLFGTINGLRLGRLPTQPVDWTEINAAMGQALLLLDTLANKLRFTFKGYKLVPMGSLSRLEKTDGDKGTLELHGSGELMKGMLFWNRRFDNGLVAFLNCLQQIGDYAEQQDSKFRLPYRISKDKIGETSIKMQFNQDEVWTKALKYMLIDLKWILAFCCTRP</sequence>
<dbReference type="PANTHER" id="PTHR12768:SF4">
    <property type="entry name" value="BECLIN-1"/>
    <property type="match status" value="1"/>
</dbReference>
<dbReference type="Pfam" id="PF04111">
    <property type="entry name" value="APG6"/>
    <property type="match status" value="1"/>
</dbReference>
<dbReference type="InterPro" id="IPR007243">
    <property type="entry name" value="Atg6/Beclin"/>
</dbReference>
<dbReference type="GO" id="GO:0006995">
    <property type="term" value="P:cellular response to nitrogen starvation"/>
    <property type="evidence" value="ECO:0007669"/>
    <property type="project" value="TreeGrafter"/>
</dbReference>
<evidence type="ECO:0000259" key="3">
    <source>
        <dbReference type="Pfam" id="PF04111"/>
    </source>
</evidence>
<evidence type="ECO:0000259" key="4">
    <source>
        <dbReference type="Pfam" id="PF17675"/>
    </source>
</evidence>
<dbReference type="GO" id="GO:0043548">
    <property type="term" value="F:phosphatidylinositol 3-kinase binding"/>
    <property type="evidence" value="ECO:0007669"/>
    <property type="project" value="TreeGrafter"/>
</dbReference>
<dbReference type="GO" id="GO:0000045">
    <property type="term" value="P:autophagosome assembly"/>
    <property type="evidence" value="ECO:0007669"/>
    <property type="project" value="TreeGrafter"/>
</dbReference>
<dbReference type="GO" id="GO:0045324">
    <property type="term" value="P:late endosome to vacuole transport"/>
    <property type="evidence" value="ECO:0007669"/>
    <property type="project" value="TreeGrafter"/>
</dbReference>
<dbReference type="GO" id="GO:0000423">
    <property type="term" value="P:mitophagy"/>
    <property type="evidence" value="ECO:0007669"/>
    <property type="project" value="TreeGrafter"/>
</dbReference>
<dbReference type="Pfam" id="PF17675">
    <property type="entry name" value="APG6_N"/>
    <property type="match status" value="1"/>
</dbReference>
<keyword evidence="2" id="KW-0175">Coiled coil</keyword>
<evidence type="ECO:0000313" key="5">
    <source>
        <dbReference type="EMBL" id="TPX60368.1"/>
    </source>
</evidence>
<feature type="domain" description="Atg6/beclin coiled-coil" evidence="4">
    <location>
        <begin position="152"/>
        <end position="280"/>
    </location>
</feature>
<comment type="caution">
    <text evidence="5">The sequence shown here is derived from an EMBL/GenBank/DDBJ whole genome shotgun (WGS) entry which is preliminary data.</text>
</comment>
<dbReference type="AlphaFoldDB" id="A0A507EB00"/>
<evidence type="ECO:0000313" key="6">
    <source>
        <dbReference type="Proteomes" id="UP000318582"/>
    </source>
</evidence>
<evidence type="ECO:0000256" key="1">
    <source>
        <dbReference type="ARBA" id="ARBA00005965"/>
    </source>
</evidence>
<dbReference type="InterPro" id="IPR041691">
    <property type="entry name" value="Atg6/beclin_CC"/>
</dbReference>
<dbReference type="Gene3D" id="1.10.418.40">
    <property type="entry name" value="Autophagy protein 6/Beclin 1"/>
    <property type="match status" value="1"/>
</dbReference>
<dbReference type="GO" id="GO:0030674">
    <property type="term" value="F:protein-macromolecule adaptor activity"/>
    <property type="evidence" value="ECO:0007669"/>
    <property type="project" value="TreeGrafter"/>
</dbReference>
<dbReference type="GO" id="GO:0000407">
    <property type="term" value="C:phagophore assembly site"/>
    <property type="evidence" value="ECO:0007669"/>
    <property type="project" value="TreeGrafter"/>
</dbReference>
<name>A0A507EB00_9FUNG</name>
<dbReference type="STRING" id="109895.A0A507EB00"/>
<organism evidence="5 6">
    <name type="scientific">Powellomyces hirtus</name>
    <dbReference type="NCBI Taxonomy" id="109895"/>
    <lineage>
        <taxon>Eukaryota</taxon>
        <taxon>Fungi</taxon>
        <taxon>Fungi incertae sedis</taxon>
        <taxon>Chytridiomycota</taxon>
        <taxon>Chytridiomycota incertae sedis</taxon>
        <taxon>Chytridiomycetes</taxon>
        <taxon>Spizellomycetales</taxon>
        <taxon>Powellomycetaceae</taxon>
        <taxon>Powellomyces</taxon>
    </lineage>
</organism>
<accession>A0A507EB00</accession>
<protein>
    <submittedName>
        <fullName evidence="5">Uncharacterized protein</fullName>
    </submittedName>
</protein>
<dbReference type="PANTHER" id="PTHR12768">
    <property type="entry name" value="BECLIN 1"/>
    <property type="match status" value="1"/>
</dbReference>